<sequence>MTEPRNNLHLRLSAFICGSILLFASSLVAHAALPIDIEVAAESGAPFGAMQDWGKLLNGMDLYRVRLRGANGGDEPSVKATGEGESQRFKLVGLLNRRDQLVLPGGTFAVTDRAKLQAYFESLPEKSAEQGIERGIFGLTKQQFEGLYEELSSPVTISTKGMKPEAIVMALKAGLSTPLEIDAAAQAALSDAPPLNGELKGLSTGTAIAIALRPATLTMLPEQKLGQPLTLRVIPASRERRGWPAGWKPGKADREIVPGMYRFTNIEISGYTLAEALEALGPAMEVPLLFDERVLAVRKIDPAKVDVELKHGKRYIRRAVDTILSKGRLVGDLRVDEAEKPFYWITQFGPDSLPAAAAK</sequence>
<dbReference type="KEGG" id="lpav:PLANPX_5601"/>
<keyword evidence="1" id="KW-0732">Signal</keyword>
<dbReference type="Proteomes" id="UP000326837">
    <property type="component" value="Chromosome"/>
</dbReference>
<evidence type="ECO:0000313" key="2">
    <source>
        <dbReference type="EMBL" id="BBO35989.1"/>
    </source>
</evidence>
<organism evidence="2 3">
    <name type="scientific">Lacipirellula parvula</name>
    <dbReference type="NCBI Taxonomy" id="2650471"/>
    <lineage>
        <taxon>Bacteria</taxon>
        <taxon>Pseudomonadati</taxon>
        <taxon>Planctomycetota</taxon>
        <taxon>Planctomycetia</taxon>
        <taxon>Pirellulales</taxon>
        <taxon>Lacipirellulaceae</taxon>
        <taxon>Lacipirellula</taxon>
    </lineage>
</organism>
<dbReference type="EMBL" id="AP021861">
    <property type="protein sequence ID" value="BBO35989.1"/>
    <property type="molecule type" value="Genomic_DNA"/>
</dbReference>
<evidence type="ECO:0000313" key="3">
    <source>
        <dbReference type="Proteomes" id="UP000326837"/>
    </source>
</evidence>
<protein>
    <submittedName>
        <fullName evidence="2">Uncharacterized protein</fullName>
    </submittedName>
</protein>
<gene>
    <name evidence="2" type="ORF">PLANPX_5601</name>
</gene>
<name>A0A5K7XQM5_9BACT</name>
<accession>A0A5K7XQM5</accession>
<proteinExistence type="predicted"/>
<dbReference type="AlphaFoldDB" id="A0A5K7XQM5"/>
<evidence type="ECO:0000256" key="1">
    <source>
        <dbReference type="SAM" id="SignalP"/>
    </source>
</evidence>
<feature type="signal peptide" evidence="1">
    <location>
        <begin position="1"/>
        <end position="31"/>
    </location>
</feature>
<reference evidence="3" key="1">
    <citation type="submission" date="2019-10" db="EMBL/GenBank/DDBJ databases">
        <title>Lacipirellula parvula gen. nov., sp. nov., representing a lineage of planctomycetes widespread in freshwater anoxic habitats, and description of the family Lacipirellulaceae.</title>
        <authorList>
            <person name="Dedysh S.N."/>
            <person name="Kulichevskaya I.S."/>
            <person name="Beletsky A.V."/>
            <person name="Rakitin A.L."/>
            <person name="Mardanov A.V."/>
            <person name="Ivanova A.A."/>
            <person name="Saltykova V.X."/>
            <person name="Rijpstra W.I.C."/>
            <person name="Sinninghe Damste J.S."/>
            <person name="Ravin N.V."/>
        </authorList>
    </citation>
    <scope>NUCLEOTIDE SEQUENCE [LARGE SCALE GENOMIC DNA]</scope>
    <source>
        <strain evidence="3">PX69</strain>
    </source>
</reference>
<dbReference type="RefSeq" id="WP_152101248.1">
    <property type="nucleotide sequence ID" value="NZ_AP021861.1"/>
</dbReference>
<keyword evidence="3" id="KW-1185">Reference proteome</keyword>
<feature type="chain" id="PRO_5024871497" evidence="1">
    <location>
        <begin position="32"/>
        <end position="359"/>
    </location>
</feature>